<protein>
    <submittedName>
        <fullName evidence="1">Uncharacterized protein</fullName>
    </submittedName>
</protein>
<dbReference type="AlphaFoldDB" id="A0A2T5Q2J6"/>
<evidence type="ECO:0000313" key="2">
    <source>
        <dbReference type="Proteomes" id="UP000244083"/>
    </source>
</evidence>
<evidence type="ECO:0000313" key="1">
    <source>
        <dbReference type="EMBL" id="PTV03483.1"/>
    </source>
</evidence>
<proteinExistence type="predicted"/>
<sequence length="69" mass="8033">MVEKKVDEDNMKGFLKPIKVSDISRSLQSTNIDELKKLLKSALEQTEQLELTLKRINEFELNIKNQVDD</sequence>
<accession>A0A2T5Q2J6</accession>
<reference evidence="2" key="1">
    <citation type="submission" date="2018-04" db="EMBL/GenBank/DDBJ databases">
        <title>Draft Genome Sequences of 10 Lactobacillus Species from 22 Commercial Probiotic Products.</title>
        <authorList>
            <person name="Gangiredla J."/>
            <person name="Barnaba T.J."/>
            <person name="Mammel M.K."/>
            <person name="Lacher D.W."/>
            <person name="Elkins C.A."/>
            <person name="Lampel K.A."/>
            <person name="Whitehouse C.A."/>
            <person name="Tartera C."/>
        </authorList>
    </citation>
    <scope>NUCLEOTIDE SEQUENCE [LARGE SCALE GENOMIC DNA]</scope>
    <source>
        <strain evidence="2">DS12_10</strain>
    </source>
</reference>
<gene>
    <name evidence="1" type="ORF">DB325_07685</name>
</gene>
<comment type="caution">
    <text evidence="1">The sequence shown here is derived from an EMBL/GenBank/DDBJ whole genome shotgun (WGS) entry which is preliminary data.</text>
</comment>
<dbReference type="EMBL" id="QAZN01000014">
    <property type="protein sequence ID" value="PTV03483.1"/>
    <property type="molecule type" value="Genomic_DNA"/>
</dbReference>
<dbReference type="RefSeq" id="WP_107721867.1">
    <property type="nucleotide sequence ID" value="NZ_QAZN01000014.1"/>
</dbReference>
<organism evidence="1 2">
    <name type="scientific">Limosilactobacillus reuteri</name>
    <name type="common">Lactobacillus reuteri</name>
    <dbReference type="NCBI Taxonomy" id="1598"/>
    <lineage>
        <taxon>Bacteria</taxon>
        <taxon>Bacillati</taxon>
        <taxon>Bacillota</taxon>
        <taxon>Bacilli</taxon>
        <taxon>Lactobacillales</taxon>
        <taxon>Lactobacillaceae</taxon>
        <taxon>Limosilactobacillus</taxon>
    </lineage>
</organism>
<dbReference type="Proteomes" id="UP000244083">
    <property type="component" value="Unassembled WGS sequence"/>
</dbReference>
<name>A0A2T5Q2J6_LIMRT</name>